<dbReference type="EMBL" id="AYYI01000027">
    <property type="protein sequence ID" value="KRM98711.1"/>
    <property type="molecule type" value="Genomic_DNA"/>
</dbReference>
<dbReference type="InterPro" id="IPR015421">
    <property type="entry name" value="PyrdxlP-dep_Trfase_major"/>
</dbReference>
<dbReference type="STRING" id="1423796.FC24_GL001050"/>
<comment type="caution">
    <text evidence="8">The sequence shown here is derived from an EMBL/GenBank/DDBJ whole genome shotgun (WGS) entry which is preliminary data.</text>
</comment>
<dbReference type="InterPro" id="IPR015422">
    <property type="entry name" value="PyrdxlP-dep_Trfase_small"/>
</dbReference>
<dbReference type="PANTHER" id="PTHR46383">
    <property type="entry name" value="ASPARTATE AMINOTRANSFERASE"/>
    <property type="match status" value="1"/>
</dbReference>
<evidence type="ECO:0000313" key="9">
    <source>
        <dbReference type="Proteomes" id="UP000051638"/>
    </source>
</evidence>
<comment type="cofactor">
    <cofactor evidence="1 6">
        <name>pyridoxal 5'-phosphate</name>
        <dbReference type="ChEBI" id="CHEBI:597326"/>
    </cofactor>
</comment>
<dbReference type="PATRIC" id="fig|1423796.3.peg.1074"/>
<dbReference type="Proteomes" id="UP000051638">
    <property type="component" value="Unassembled WGS sequence"/>
</dbReference>
<comment type="similarity">
    <text evidence="2 6">Belongs to the class-I pyridoxal-phosphate-dependent aminotransferase family.</text>
</comment>
<dbReference type="PANTHER" id="PTHR46383:SF1">
    <property type="entry name" value="ASPARTATE AMINOTRANSFERASE"/>
    <property type="match status" value="1"/>
</dbReference>
<dbReference type="Gene3D" id="3.40.640.10">
    <property type="entry name" value="Type I PLP-dependent aspartate aminotransferase-like (Major domain)"/>
    <property type="match status" value="1"/>
</dbReference>
<dbReference type="InterPro" id="IPR050596">
    <property type="entry name" value="AspAT/PAT-like"/>
</dbReference>
<dbReference type="GO" id="GO:0008483">
    <property type="term" value="F:transaminase activity"/>
    <property type="evidence" value="ECO:0007669"/>
    <property type="project" value="UniProtKB-KW"/>
</dbReference>
<evidence type="ECO:0000256" key="6">
    <source>
        <dbReference type="RuleBase" id="RU000481"/>
    </source>
</evidence>
<gene>
    <name evidence="8" type="ORF">FC24_GL001050</name>
</gene>
<evidence type="ECO:0000256" key="4">
    <source>
        <dbReference type="ARBA" id="ARBA00022679"/>
    </source>
</evidence>
<keyword evidence="3 6" id="KW-0032">Aminotransferase</keyword>
<dbReference type="InterPro" id="IPR004838">
    <property type="entry name" value="NHTrfase_class1_PyrdxlP-BS"/>
</dbReference>
<dbReference type="Pfam" id="PF00155">
    <property type="entry name" value="Aminotran_1_2"/>
    <property type="match status" value="1"/>
</dbReference>
<reference evidence="8 9" key="1">
    <citation type="journal article" date="2015" name="Genome Announc.">
        <title>Expanding the biotechnology potential of lactobacilli through comparative genomics of 213 strains and associated genera.</title>
        <authorList>
            <person name="Sun Z."/>
            <person name="Harris H.M."/>
            <person name="McCann A."/>
            <person name="Guo C."/>
            <person name="Argimon S."/>
            <person name="Zhang W."/>
            <person name="Yang X."/>
            <person name="Jeffery I.B."/>
            <person name="Cooney J.C."/>
            <person name="Kagawa T.F."/>
            <person name="Liu W."/>
            <person name="Song Y."/>
            <person name="Salvetti E."/>
            <person name="Wrobel A."/>
            <person name="Rasinkangas P."/>
            <person name="Parkhill J."/>
            <person name="Rea M.C."/>
            <person name="O'Sullivan O."/>
            <person name="Ritari J."/>
            <person name="Douillard F.P."/>
            <person name="Paul Ross R."/>
            <person name="Yang R."/>
            <person name="Briner A.E."/>
            <person name="Felis G.E."/>
            <person name="de Vos W.M."/>
            <person name="Barrangou R."/>
            <person name="Klaenhammer T.R."/>
            <person name="Caufield P.W."/>
            <person name="Cui Y."/>
            <person name="Zhang H."/>
            <person name="O'Toole P.W."/>
        </authorList>
    </citation>
    <scope>NUCLEOTIDE SEQUENCE [LARGE SCALE GENOMIC DNA]</scope>
    <source>
        <strain evidence="8 9">DSM 20253</strain>
    </source>
</reference>
<accession>A0A0R2D472</accession>
<evidence type="ECO:0000256" key="5">
    <source>
        <dbReference type="ARBA" id="ARBA00022898"/>
    </source>
</evidence>
<keyword evidence="4 6" id="KW-0808">Transferase</keyword>
<dbReference type="InterPro" id="IPR004839">
    <property type="entry name" value="Aminotransferase_I/II_large"/>
</dbReference>
<protein>
    <recommendedName>
        <fullName evidence="6">Aminotransferase</fullName>
        <ecNumber evidence="6">2.6.1.-</ecNumber>
    </recommendedName>
</protein>
<dbReference type="CDD" id="cd00609">
    <property type="entry name" value="AAT_like"/>
    <property type="match status" value="1"/>
</dbReference>
<evidence type="ECO:0000313" key="8">
    <source>
        <dbReference type="EMBL" id="KRM98711.1"/>
    </source>
</evidence>
<feature type="domain" description="Aminotransferase class I/classII large" evidence="7">
    <location>
        <begin position="34"/>
        <end position="387"/>
    </location>
</feature>
<evidence type="ECO:0000256" key="1">
    <source>
        <dbReference type="ARBA" id="ARBA00001933"/>
    </source>
</evidence>
<dbReference type="FunFam" id="3.40.640.10:FF:000033">
    <property type="entry name" value="Aspartate aminotransferase"/>
    <property type="match status" value="1"/>
</dbReference>
<dbReference type="AlphaFoldDB" id="A0A0R2D472"/>
<evidence type="ECO:0000256" key="2">
    <source>
        <dbReference type="ARBA" id="ARBA00007441"/>
    </source>
</evidence>
<dbReference type="InterPro" id="IPR015424">
    <property type="entry name" value="PyrdxlP-dep_Trfase"/>
</dbReference>
<dbReference type="PROSITE" id="PS00105">
    <property type="entry name" value="AA_TRANSFER_CLASS_1"/>
    <property type="match status" value="1"/>
</dbReference>
<dbReference type="PRINTS" id="PR00753">
    <property type="entry name" value="ACCSYNTHASE"/>
</dbReference>
<evidence type="ECO:0000259" key="7">
    <source>
        <dbReference type="Pfam" id="PF00155"/>
    </source>
</evidence>
<dbReference type="GO" id="GO:0030170">
    <property type="term" value="F:pyridoxal phosphate binding"/>
    <property type="evidence" value="ECO:0007669"/>
    <property type="project" value="InterPro"/>
</dbReference>
<proteinExistence type="inferred from homology"/>
<dbReference type="GO" id="GO:0006520">
    <property type="term" value="P:amino acid metabolic process"/>
    <property type="evidence" value="ECO:0007669"/>
    <property type="project" value="InterPro"/>
</dbReference>
<dbReference type="Gene3D" id="3.90.1150.10">
    <property type="entry name" value="Aspartate Aminotransferase, domain 1"/>
    <property type="match status" value="1"/>
</dbReference>
<dbReference type="EC" id="2.6.1.-" evidence="6"/>
<keyword evidence="9" id="KW-1185">Reference proteome</keyword>
<sequence>MDKMALSKKVMRVQPSATLAMAAKTKAMLAKGADVINLSLGEPDFTTPTAIESAAIDAIRSGKTSFYTPAGGLPELKQAIAQRVAADTGVKYQAKQIIATTGAKFALYLIFQVILNAGDEVLLPAPFWVSYAEQVKLAGGRPLLVHPTGENGKVTVADLEMVRTPQTQALVINSPQNPTGAIYTASELTALGHWAASHDILLIADEIYSHLVYNGNQFTSVIQLDQTIRDNTLLVSGLSKTYAMTGWRLGYVLGNAGIIQAMTTVASHATGNPTAVSQYAAIAALNGDQSAAEAMRLSFEQRLNYLFPKIQSLSGFELPTKPQGAFYLFPNVKRAVVRCGYTTTEDFVTDLLTQAYVAVVPGRAFGQPDYIRISYAASETQLAEAYQRMAEFLRTKGNPD</sequence>
<evidence type="ECO:0000256" key="3">
    <source>
        <dbReference type="ARBA" id="ARBA00022576"/>
    </source>
</evidence>
<name>A0A0R2D472_9LACO</name>
<dbReference type="SUPFAM" id="SSF53383">
    <property type="entry name" value="PLP-dependent transferases"/>
    <property type="match status" value="1"/>
</dbReference>
<organism evidence="8 9">
    <name type="scientific">Loigolactobacillus rennini DSM 20253</name>
    <dbReference type="NCBI Taxonomy" id="1423796"/>
    <lineage>
        <taxon>Bacteria</taxon>
        <taxon>Bacillati</taxon>
        <taxon>Bacillota</taxon>
        <taxon>Bacilli</taxon>
        <taxon>Lactobacillales</taxon>
        <taxon>Lactobacillaceae</taxon>
        <taxon>Loigolactobacillus</taxon>
    </lineage>
</organism>
<keyword evidence="5" id="KW-0663">Pyridoxal phosphate</keyword>